<reference evidence="3 4" key="1">
    <citation type="submission" date="2019-02" db="EMBL/GenBank/DDBJ databases">
        <title>Kribbella capetownensis sp. nov. and Kribbella speibonae sp. nov., isolated from soil.</title>
        <authorList>
            <person name="Curtis S.M."/>
            <person name="Norton I."/>
            <person name="Everest G.J."/>
            <person name="Meyers P.R."/>
        </authorList>
    </citation>
    <scope>NUCLEOTIDE SEQUENCE [LARGE SCALE GENOMIC DNA]</scope>
    <source>
        <strain evidence="3 4">KCTC 29219</strain>
    </source>
</reference>
<keyword evidence="3" id="KW-0645">Protease</keyword>
<name>A0A4R0H367_9ACTN</name>
<dbReference type="EMBL" id="SJJZ01000005">
    <property type="protein sequence ID" value="TCC02782.1"/>
    <property type="molecule type" value="Genomic_DNA"/>
</dbReference>
<dbReference type="SUPFAM" id="SSF50494">
    <property type="entry name" value="Trypsin-like serine proteases"/>
    <property type="match status" value="1"/>
</dbReference>
<gene>
    <name evidence="3" type="ORF">E0H45_37810</name>
</gene>
<evidence type="ECO:0000313" key="3">
    <source>
        <dbReference type="EMBL" id="TCC02782.1"/>
    </source>
</evidence>
<keyword evidence="2" id="KW-0812">Transmembrane</keyword>
<evidence type="ECO:0000256" key="1">
    <source>
        <dbReference type="SAM" id="MobiDB-lite"/>
    </source>
</evidence>
<dbReference type="InterPro" id="IPR009003">
    <property type="entry name" value="Peptidase_S1_PA"/>
</dbReference>
<keyword evidence="3" id="KW-0378">Hydrolase</keyword>
<feature type="transmembrane region" description="Helical" evidence="2">
    <location>
        <begin position="47"/>
        <end position="68"/>
    </location>
</feature>
<feature type="region of interest" description="Disordered" evidence="1">
    <location>
        <begin position="1"/>
        <end position="37"/>
    </location>
</feature>
<dbReference type="AlphaFoldDB" id="A0A4R0H367"/>
<dbReference type="GO" id="GO:0008233">
    <property type="term" value="F:peptidase activity"/>
    <property type="evidence" value="ECO:0007669"/>
    <property type="project" value="UniProtKB-KW"/>
</dbReference>
<evidence type="ECO:0000256" key="2">
    <source>
        <dbReference type="SAM" id="Phobius"/>
    </source>
</evidence>
<accession>A0A4R0H367</accession>
<keyword evidence="4" id="KW-1185">Reference proteome</keyword>
<dbReference type="Proteomes" id="UP000292346">
    <property type="component" value="Unassembled WGS sequence"/>
</dbReference>
<keyword evidence="2" id="KW-0472">Membrane</keyword>
<dbReference type="GO" id="GO:0006508">
    <property type="term" value="P:proteolysis"/>
    <property type="evidence" value="ECO:0007669"/>
    <property type="project" value="UniProtKB-KW"/>
</dbReference>
<organism evidence="3 4">
    <name type="scientific">Kribbella soli</name>
    <dbReference type="NCBI Taxonomy" id="1124743"/>
    <lineage>
        <taxon>Bacteria</taxon>
        <taxon>Bacillati</taxon>
        <taxon>Actinomycetota</taxon>
        <taxon>Actinomycetes</taxon>
        <taxon>Propionibacteriales</taxon>
        <taxon>Kribbellaceae</taxon>
        <taxon>Kribbella</taxon>
    </lineage>
</organism>
<proteinExistence type="predicted"/>
<evidence type="ECO:0000313" key="4">
    <source>
        <dbReference type="Proteomes" id="UP000292346"/>
    </source>
</evidence>
<comment type="caution">
    <text evidence="3">The sequence shown here is derived from an EMBL/GenBank/DDBJ whole genome shotgun (WGS) entry which is preliminary data.</text>
</comment>
<dbReference type="RefSeq" id="WP_131346786.1">
    <property type="nucleotide sequence ID" value="NZ_SJJZ01000005.1"/>
</dbReference>
<dbReference type="Gene3D" id="2.40.10.120">
    <property type="match status" value="1"/>
</dbReference>
<dbReference type="OrthoDB" id="3827631at2"/>
<keyword evidence="2" id="KW-1133">Transmembrane helix</keyword>
<sequence length="394" mass="40766">MEDGRSGLPRPPRRVPAGAGTLTQLEAPSRSAGAEPPPRGPWIFGRILAGLLVLIVIVAGGAGAGWFIRQESLQINTDEVLKSVGPSVVRVLASTCTGTGEASGVLIDNGRILTATSAVEEPRSIVVVMPDGRIRRANLLGTSTDGVAVLQSIGFDGEPLHLPPANPESKAERALVGYTAAGKQVINAIGSAADPTALGEVMNAAKLGGPVVDKSGGLIGLVVGDTVQASTIVGLDKLRGYVASASTGLTVAAGGTCEQSKGPQGAIAPVLQVANTPLAVEVQGLLANYLTLENRQNFAALQALYSPRFAKSLTEEQDRSKHQTSYFFSPKLTDLASDGSYARMSYNVLFAPTATGADGQNCSRLDTKFQLVRSKGKLVIDRTSPMSPAVPCDS</sequence>
<protein>
    <submittedName>
        <fullName evidence="3">Serine protease</fullName>
    </submittedName>
</protein>
<dbReference type="Pfam" id="PF13365">
    <property type="entry name" value="Trypsin_2"/>
    <property type="match status" value="1"/>
</dbReference>